<dbReference type="Proteomes" id="UP000561066">
    <property type="component" value="Unassembled WGS sequence"/>
</dbReference>
<keyword evidence="1" id="KW-0812">Transmembrane</keyword>
<comment type="caution">
    <text evidence="2">The sequence shown here is derived from an EMBL/GenBank/DDBJ whole genome shotgun (WGS) entry which is preliminary data.</text>
</comment>
<name>A0A7W4J9C3_9PROT</name>
<accession>A0A7W4J9C3</accession>
<proteinExistence type="predicted"/>
<evidence type="ECO:0000313" key="3">
    <source>
        <dbReference type="Proteomes" id="UP000561066"/>
    </source>
</evidence>
<evidence type="ECO:0000256" key="1">
    <source>
        <dbReference type="SAM" id="Phobius"/>
    </source>
</evidence>
<protein>
    <submittedName>
        <fullName evidence="2">Uncharacterized protein</fullName>
    </submittedName>
</protein>
<feature type="transmembrane region" description="Helical" evidence="1">
    <location>
        <begin position="46"/>
        <end position="68"/>
    </location>
</feature>
<feature type="transmembrane region" description="Helical" evidence="1">
    <location>
        <begin position="131"/>
        <end position="151"/>
    </location>
</feature>
<dbReference type="EMBL" id="JABEQH010000021">
    <property type="protein sequence ID" value="MBB2177078.1"/>
    <property type="molecule type" value="Genomic_DNA"/>
</dbReference>
<sequence length="186" mass="18807">MMLSLLLGLLIFLSVILSGMRGWPLLWHGGLVAAALLAAARDAADPLPPCLAAVAVVAAIVPLAWGLGRLEDVPPSARERAVCMGGGLVLTVLAVIAVPQGMVEEAARLDLIAALAVILCGVLAAAARRSVVGQCAGLACALDGLMLLAGLSGRGAMLAGAVMLLGATMLVAFVCLRRLAWGRVAE</sequence>
<dbReference type="AlphaFoldDB" id="A0A7W4J9C3"/>
<reference evidence="2 3" key="1">
    <citation type="submission" date="2020-04" db="EMBL/GenBank/DDBJ databases">
        <title>Description of novel Gluconacetobacter.</title>
        <authorList>
            <person name="Sombolestani A."/>
        </authorList>
    </citation>
    <scope>NUCLEOTIDE SEQUENCE [LARGE SCALE GENOMIC DNA]</scope>
    <source>
        <strain evidence="2 3">LMG 21312</strain>
    </source>
</reference>
<feature type="transmembrane region" description="Helical" evidence="1">
    <location>
        <begin position="157"/>
        <end position="176"/>
    </location>
</feature>
<keyword evidence="1" id="KW-1133">Transmembrane helix</keyword>
<feature type="transmembrane region" description="Helical" evidence="1">
    <location>
        <begin position="80"/>
        <end position="100"/>
    </location>
</feature>
<gene>
    <name evidence="2" type="ORF">HLH21_14300</name>
</gene>
<evidence type="ECO:0000313" key="2">
    <source>
        <dbReference type="EMBL" id="MBB2177078.1"/>
    </source>
</evidence>
<organism evidence="2 3">
    <name type="scientific">Gluconacetobacter johannae</name>
    <dbReference type="NCBI Taxonomy" id="112140"/>
    <lineage>
        <taxon>Bacteria</taxon>
        <taxon>Pseudomonadati</taxon>
        <taxon>Pseudomonadota</taxon>
        <taxon>Alphaproteobacteria</taxon>
        <taxon>Acetobacterales</taxon>
        <taxon>Acetobacteraceae</taxon>
        <taxon>Gluconacetobacter</taxon>
    </lineage>
</organism>
<feature type="transmembrane region" description="Helical" evidence="1">
    <location>
        <begin position="106"/>
        <end position="124"/>
    </location>
</feature>
<dbReference type="RefSeq" id="WP_182944421.1">
    <property type="nucleotide sequence ID" value="NZ_JABEQH010000021.1"/>
</dbReference>
<keyword evidence="1" id="KW-0472">Membrane</keyword>
<keyword evidence="3" id="KW-1185">Reference proteome</keyword>